<reference evidence="2" key="1">
    <citation type="journal article" date="2019" name="Int. J. Syst. Evol. Microbiol.">
        <title>The Global Catalogue of Microorganisms (GCM) 10K type strain sequencing project: providing services to taxonomists for standard genome sequencing and annotation.</title>
        <authorList>
            <consortium name="The Broad Institute Genomics Platform"/>
            <consortium name="The Broad Institute Genome Sequencing Center for Infectious Disease"/>
            <person name="Wu L."/>
            <person name="Ma J."/>
        </authorList>
    </citation>
    <scope>NUCLEOTIDE SEQUENCE [LARGE SCALE GENOMIC DNA]</scope>
    <source>
        <strain evidence="2">KCTC 22154</strain>
    </source>
</reference>
<organism evidence="1 2">
    <name type="scientific">Vreelandella hamiltonii</name>
    <dbReference type="NCBI Taxonomy" id="502829"/>
    <lineage>
        <taxon>Bacteria</taxon>
        <taxon>Pseudomonadati</taxon>
        <taxon>Pseudomonadota</taxon>
        <taxon>Gammaproteobacteria</taxon>
        <taxon>Oceanospirillales</taxon>
        <taxon>Halomonadaceae</taxon>
        <taxon>Vreelandella</taxon>
    </lineage>
</organism>
<accession>A0A8H9I3T4</accession>
<evidence type="ECO:0000313" key="1">
    <source>
        <dbReference type="EMBL" id="GGW33634.1"/>
    </source>
</evidence>
<proteinExistence type="predicted"/>
<evidence type="ECO:0000313" key="2">
    <source>
        <dbReference type="Proteomes" id="UP000623776"/>
    </source>
</evidence>
<dbReference type="Proteomes" id="UP000623776">
    <property type="component" value="Unassembled WGS sequence"/>
</dbReference>
<name>A0A8H9I3T4_9GAMM</name>
<keyword evidence="2" id="KW-1185">Reference proteome</keyword>
<sequence>MVVIALHLVSLNGHHIALRQANHDVFGHHALALFVKLSNLDELFAAPPAGLQVCLQTCHRRMGTTGTQQ</sequence>
<protein>
    <submittedName>
        <fullName evidence="1">Uncharacterized protein</fullName>
    </submittedName>
</protein>
<comment type="caution">
    <text evidence="1">The sequence shown here is derived from an EMBL/GenBank/DDBJ whole genome shotgun (WGS) entry which is preliminary data.</text>
</comment>
<gene>
    <name evidence="1" type="ORF">GCM10007157_26740</name>
</gene>
<dbReference type="AlphaFoldDB" id="A0A8H9I3T4"/>
<dbReference type="EMBL" id="BMXN01000017">
    <property type="protein sequence ID" value="GGW33634.1"/>
    <property type="molecule type" value="Genomic_DNA"/>
</dbReference>